<feature type="region of interest" description="Disordered" evidence="1">
    <location>
        <begin position="451"/>
        <end position="472"/>
    </location>
</feature>
<dbReference type="EMBL" id="ML121527">
    <property type="protein sequence ID" value="RPB29340.1"/>
    <property type="molecule type" value="Genomic_DNA"/>
</dbReference>
<dbReference type="InParanoid" id="A0A3N4M2R3"/>
<feature type="region of interest" description="Disordered" evidence="1">
    <location>
        <begin position="86"/>
        <end position="151"/>
    </location>
</feature>
<feature type="region of interest" description="Disordered" evidence="1">
    <location>
        <begin position="47"/>
        <end position="74"/>
    </location>
</feature>
<evidence type="ECO:0000313" key="2">
    <source>
        <dbReference type="EMBL" id="RPB29340.1"/>
    </source>
</evidence>
<name>A0A3N4M2R3_9PEZI</name>
<evidence type="ECO:0000256" key="1">
    <source>
        <dbReference type="SAM" id="MobiDB-lite"/>
    </source>
</evidence>
<keyword evidence="3" id="KW-1185">Reference proteome</keyword>
<sequence>MAAILMTNLRGLHASIIFLALNNQLMVFSHSPTNASHTITGRHAPELSASNASTSGRGSKQSTTDPQPKAPGDSIIADLSAVTGAPQKSNIGCPTKPLAVNNRKQGVATATPSRPTKAHRLPYRLEQENRGPLPSASPRPQVDGNASVSPLDNTPGVWYTQQEPPLKKQLAHLCVLQQIENPQGQAQTKPRSSVPKDIKLSTKQSVEATLYEHSSSPRAQQFQPRLKTEFTTVGPAMQEPPSSAVVGGTVPESASTDTLKNLPTRRLRKRRNSEITTAIADVLPSPPRQPSVERNIAPARVTRAFAAGTRPTPTSDGPYVRRYAKKSDIVTESILPKFSMPTSTFDPDTIVLQYRSQAKVGRMKSTKITGDKEQTGDLSRNAGVNMEVGPPGPQKGTSRGRARKRVEDSSVEEDVIQAKNKKGNALSWPKAGFDGNDLSTPVERLAELSNASQRLLSSESSEDQRQLSDRRVQVRPEFEPFLGSFREPYTSTFFTPYLDDYDLPVSVRKPPLYYHTDLPSHPPVPDRSLSTPVSLVTSIVDIGIQSDMHTPDGLDNAEIAKLLEPMTDTEGEGDGDGTLAAESDSDSRGASNSIVRFPRDATEEIATEYAALKRVVKAGLEQQKEVQRKLDASREDQIKLVKAQEDFEKAEQWGERSGPARWAGTRSRGGMTADGPDFLEYLRAKAKEDL</sequence>
<dbReference type="AlphaFoldDB" id="A0A3N4M2R3"/>
<dbReference type="OrthoDB" id="10422724at2759"/>
<gene>
    <name evidence="2" type="ORF">L211DRAFT_864004</name>
</gene>
<feature type="compositionally biased region" description="Polar residues" evidence="1">
    <location>
        <begin position="48"/>
        <end position="66"/>
    </location>
</feature>
<feature type="compositionally biased region" description="Polar residues" evidence="1">
    <location>
        <begin position="102"/>
        <end position="114"/>
    </location>
</feature>
<feature type="region of interest" description="Disordered" evidence="1">
    <location>
        <begin position="363"/>
        <end position="420"/>
    </location>
</feature>
<accession>A0A3N4M2R3</accession>
<dbReference type="Proteomes" id="UP000267821">
    <property type="component" value="Unassembled WGS sequence"/>
</dbReference>
<evidence type="ECO:0000313" key="3">
    <source>
        <dbReference type="Proteomes" id="UP000267821"/>
    </source>
</evidence>
<organism evidence="2 3">
    <name type="scientific">Terfezia boudieri ATCC MYA-4762</name>
    <dbReference type="NCBI Taxonomy" id="1051890"/>
    <lineage>
        <taxon>Eukaryota</taxon>
        <taxon>Fungi</taxon>
        <taxon>Dikarya</taxon>
        <taxon>Ascomycota</taxon>
        <taxon>Pezizomycotina</taxon>
        <taxon>Pezizomycetes</taxon>
        <taxon>Pezizales</taxon>
        <taxon>Pezizaceae</taxon>
        <taxon>Terfezia</taxon>
    </lineage>
</organism>
<feature type="region of interest" description="Disordered" evidence="1">
    <location>
        <begin position="567"/>
        <end position="594"/>
    </location>
</feature>
<reference evidence="2 3" key="1">
    <citation type="journal article" date="2018" name="Nat. Ecol. Evol.">
        <title>Pezizomycetes genomes reveal the molecular basis of ectomycorrhizal truffle lifestyle.</title>
        <authorList>
            <person name="Murat C."/>
            <person name="Payen T."/>
            <person name="Noel B."/>
            <person name="Kuo A."/>
            <person name="Morin E."/>
            <person name="Chen J."/>
            <person name="Kohler A."/>
            <person name="Krizsan K."/>
            <person name="Balestrini R."/>
            <person name="Da Silva C."/>
            <person name="Montanini B."/>
            <person name="Hainaut M."/>
            <person name="Levati E."/>
            <person name="Barry K.W."/>
            <person name="Belfiori B."/>
            <person name="Cichocki N."/>
            <person name="Clum A."/>
            <person name="Dockter R.B."/>
            <person name="Fauchery L."/>
            <person name="Guy J."/>
            <person name="Iotti M."/>
            <person name="Le Tacon F."/>
            <person name="Lindquist E.A."/>
            <person name="Lipzen A."/>
            <person name="Malagnac F."/>
            <person name="Mello A."/>
            <person name="Molinier V."/>
            <person name="Miyauchi S."/>
            <person name="Poulain J."/>
            <person name="Riccioni C."/>
            <person name="Rubini A."/>
            <person name="Sitrit Y."/>
            <person name="Splivallo R."/>
            <person name="Traeger S."/>
            <person name="Wang M."/>
            <person name="Zifcakova L."/>
            <person name="Wipf D."/>
            <person name="Zambonelli A."/>
            <person name="Paolocci F."/>
            <person name="Nowrousian M."/>
            <person name="Ottonello S."/>
            <person name="Baldrian P."/>
            <person name="Spatafora J.W."/>
            <person name="Henrissat B."/>
            <person name="Nagy L.G."/>
            <person name="Aury J.M."/>
            <person name="Wincker P."/>
            <person name="Grigoriev I.V."/>
            <person name="Bonfante P."/>
            <person name="Martin F.M."/>
        </authorList>
    </citation>
    <scope>NUCLEOTIDE SEQUENCE [LARGE SCALE GENOMIC DNA]</scope>
    <source>
        <strain evidence="2 3">ATCC MYA-4762</strain>
    </source>
</reference>
<feature type="compositionally biased region" description="Basic and acidic residues" evidence="1">
    <location>
        <begin position="462"/>
        <end position="472"/>
    </location>
</feature>
<feature type="region of interest" description="Disordered" evidence="1">
    <location>
        <begin position="647"/>
        <end position="676"/>
    </location>
</feature>
<proteinExistence type="predicted"/>
<protein>
    <submittedName>
        <fullName evidence="2">Uncharacterized protein</fullName>
    </submittedName>
</protein>
<feature type="region of interest" description="Disordered" evidence="1">
    <location>
        <begin position="235"/>
        <end position="258"/>
    </location>
</feature>